<keyword evidence="4" id="KW-0788">Thiol protease</keyword>
<dbReference type="Pfam" id="PF08246">
    <property type="entry name" value="Inhibitor_I29"/>
    <property type="match status" value="2"/>
</dbReference>
<dbReference type="Gene3D" id="3.90.70.10">
    <property type="entry name" value="Cysteine proteinases"/>
    <property type="match status" value="2"/>
</dbReference>
<sequence>MKFLVVVAALVLVACASSIKEEWQQFKLIHGKTYRSLVEDKNRFSIFQDNVRMIQEHNKKYESGEVSYAMKVTQFADMTQQEFLDLLKTQGKADRPRNALEFDSTGIEIKTAIDWRKKGAVTAVKDQGQCGSCWAFSAVGSIEGHLFLKNKTLIDLSAQELVDCATGKYENLGCKGGLMDDAFKYVEDYGIQSEESYPYEAIDSECKRKGYAVKIKSFVDLKDEKEVTAAVCKYYFYISSKGPVSAAIDASTMPFYSHGIVDKRSRCSSLLKDLDHGVLIVGYGSEDGVDYWIVKNSWGADWGEHGYVRIKRNVNACGIALYNSYPVLNMKSLVVVATLVLVACASSIKEEWQQFKLIHGKTYRSLVEDKHRFSIFQDNVRMIQEHNKKYESGEASYAMKVTQFADMTQQEFLDLLKTQGKADRPRNALEFDSTGIETKTAIDWRKKGAVTAVKNQGQCGACWAFSAVRIF</sequence>
<evidence type="ECO:0000256" key="1">
    <source>
        <dbReference type="ARBA" id="ARBA00008455"/>
    </source>
</evidence>
<evidence type="ECO:0000256" key="5">
    <source>
        <dbReference type="ARBA" id="ARBA00023145"/>
    </source>
</evidence>
<evidence type="ECO:0000256" key="3">
    <source>
        <dbReference type="ARBA" id="ARBA00022801"/>
    </source>
</evidence>
<evidence type="ECO:0000256" key="4">
    <source>
        <dbReference type="ARBA" id="ARBA00022807"/>
    </source>
</evidence>
<keyword evidence="3" id="KW-0378">Hydrolase</keyword>
<gene>
    <name evidence="10" type="ORF">ACAOBT_LOCUS34690</name>
</gene>
<feature type="domain" description="Cathepsin propeptide inhibitor" evidence="9">
    <location>
        <begin position="352"/>
        <end position="412"/>
    </location>
</feature>
<evidence type="ECO:0000259" key="8">
    <source>
        <dbReference type="SMART" id="SM00645"/>
    </source>
</evidence>
<keyword evidence="7" id="KW-0732">Signal</keyword>
<dbReference type="Gene3D" id="1.10.287.2250">
    <property type="match status" value="1"/>
</dbReference>
<evidence type="ECO:0000256" key="7">
    <source>
        <dbReference type="SAM" id="SignalP"/>
    </source>
</evidence>
<evidence type="ECO:0000256" key="6">
    <source>
        <dbReference type="ARBA" id="ARBA00023157"/>
    </source>
</evidence>
<evidence type="ECO:0000259" key="9">
    <source>
        <dbReference type="SMART" id="SM00848"/>
    </source>
</evidence>
<dbReference type="AlphaFoldDB" id="A0A9P0MMA3"/>
<dbReference type="CDD" id="cd02248">
    <property type="entry name" value="Peptidase_C1A"/>
    <property type="match status" value="1"/>
</dbReference>
<dbReference type="InterPro" id="IPR039417">
    <property type="entry name" value="Peptidase_C1A_papain-like"/>
</dbReference>
<keyword evidence="6" id="KW-1015">Disulfide bond</keyword>
<reference evidence="10" key="1">
    <citation type="submission" date="2022-03" db="EMBL/GenBank/DDBJ databases">
        <authorList>
            <person name="Sayadi A."/>
        </authorList>
    </citation>
    <scope>NUCLEOTIDE SEQUENCE</scope>
</reference>
<proteinExistence type="inferred from homology"/>
<protein>
    <submittedName>
        <fullName evidence="10">Uncharacterized protein</fullName>
    </submittedName>
</protein>
<dbReference type="FunFam" id="3.90.70.10:FF:000006">
    <property type="entry name" value="Cathepsin S"/>
    <property type="match status" value="1"/>
</dbReference>
<feature type="domain" description="Peptidase C1A papain C-terminal" evidence="8">
    <location>
        <begin position="109"/>
        <end position="327"/>
    </location>
</feature>
<feature type="chain" id="PRO_5040291520" evidence="7">
    <location>
        <begin position="19"/>
        <end position="471"/>
    </location>
</feature>
<dbReference type="GO" id="GO:0006508">
    <property type="term" value="P:proteolysis"/>
    <property type="evidence" value="ECO:0007669"/>
    <property type="project" value="UniProtKB-KW"/>
</dbReference>
<dbReference type="PROSITE" id="PS00139">
    <property type="entry name" value="THIOL_PROTEASE_CYS"/>
    <property type="match status" value="2"/>
</dbReference>
<keyword evidence="2" id="KW-0645">Protease</keyword>
<dbReference type="InterPro" id="IPR038765">
    <property type="entry name" value="Papain-like_cys_pep_sf"/>
</dbReference>
<dbReference type="InterPro" id="IPR000668">
    <property type="entry name" value="Peptidase_C1A_C"/>
</dbReference>
<dbReference type="EMBL" id="CAKOFQ010008666">
    <property type="protein sequence ID" value="CAH2015340.1"/>
    <property type="molecule type" value="Genomic_DNA"/>
</dbReference>
<feature type="domain" description="Cathepsin propeptide inhibitor" evidence="9">
    <location>
        <begin position="23"/>
        <end position="83"/>
    </location>
</feature>
<name>A0A9P0MMA3_ACAOB</name>
<evidence type="ECO:0000256" key="2">
    <source>
        <dbReference type="ARBA" id="ARBA00022670"/>
    </source>
</evidence>
<keyword evidence="5" id="KW-0865">Zymogen</keyword>
<dbReference type="PANTHER" id="PTHR12411">
    <property type="entry name" value="CYSTEINE PROTEASE FAMILY C1-RELATED"/>
    <property type="match status" value="1"/>
</dbReference>
<dbReference type="PROSITE" id="PS51257">
    <property type="entry name" value="PROKAR_LIPOPROTEIN"/>
    <property type="match status" value="1"/>
</dbReference>
<comment type="caution">
    <text evidence="10">The sequence shown here is derived from an EMBL/GenBank/DDBJ whole genome shotgun (WGS) entry which is preliminary data.</text>
</comment>
<dbReference type="InterPro" id="IPR025660">
    <property type="entry name" value="Pept_his_AS"/>
</dbReference>
<dbReference type="PROSITE" id="PS00639">
    <property type="entry name" value="THIOL_PROTEASE_HIS"/>
    <property type="match status" value="1"/>
</dbReference>
<dbReference type="GO" id="GO:0008234">
    <property type="term" value="F:cysteine-type peptidase activity"/>
    <property type="evidence" value="ECO:0007669"/>
    <property type="project" value="UniProtKB-KW"/>
</dbReference>
<dbReference type="InterPro" id="IPR025661">
    <property type="entry name" value="Pept_asp_AS"/>
</dbReference>
<dbReference type="Proteomes" id="UP001152888">
    <property type="component" value="Unassembled WGS sequence"/>
</dbReference>
<feature type="signal peptide" evidence="7">
    <location>
        <begin position="1"/>
        <end position="18"/>
    </location>
</feature>
<dbReference type="Pfam" id="PF00112">
    <property type="entry name" value="Peptidase_C1"/>
    <property type="match status" value="2"/>
</dbReference>
<dbReference type="InterPro" id="IPR013128">
    <property type="entry name" value="Peptidase_C1A"/>
</dbReference>
<dbReference type="OrthoDB" id="190265at2759"/>
<dbReference type="SMART" id="SM00848">
    <property type="entry name" value="Inhibitor_I29"/>
    <property type="match status" value="2"/>
</dbReference>
<dbReference type="SMART" id="SM00645">
    <property type="entry name" value="Pept_C1"/>
    <property type="match status" value="1"/>
</dbReference>
<comment type="similarity">
    <text evidence="1">Belongs to the peptidase C1 family.</text>
</comment>
<dbReference type="PRINTS" id="PR00705">
    <property type="entry name" value="PAPAIN"/>
</dbReference>
<dbReference type="InterPro" id="IPR000169">
    <property type="entry name" value="Pept_cys_AS"/>
</dbReference>
<dbReference type="PROSITE" id="PS00640">
    <property type="entry name" value="THIOL_PROTEASE_ASN"/>
    <property type="match status" value="1"/>
</dbReference>
<evidence type="ECO:0000313" key="11">
    <source>
        <dbReference type="Proteomes" id="UP001152888"/>
    </source>
</evidence>
<dbReference type="SUPFAM" id="SSF54001">
    <property type="entry name" value="Cysteine proteinases"/>
    <property type="match status" value="2"/>
</dbReference>
<keyword evidence="11" id="KW-1185">Reference proteome</keyword>
<accession>A0A9P0MMA3</accession>
<organism evidence="10 11">
    <name type="scientific">Acanthoscelides obtectus</name>
    <name type="common">Bean weevil</name>
    <name type="synonym">Bruchus obtectus</name>
    <dbReference type="NCBI Taxonomy" id="200917"/>
    <lineage>
        <taxon>Eukaryota</taxon>
        <taxon>Metazoa</taxon>
        <taxon>Ecdysozoa</taxon>
        <taxon>Arthropoda</taxon>
        <taxon>Hexapoda</taxon>
        <taxon>Insecta</taxon>
        <taxon>Pterygota</taxon>
        <taxon>Neoptera</taxon>
        <taxon>Endopterygota</taxon>
        <taxon>Coleoptera</taxon>
        <taxon>Polyphaga</taxon>
        <taxon>Cucujiformia</taxon>
        <taxon>Chrysomeloidea</taxon>
        <taxon>Chrysomelidae</taxon>
        <taxon>Bruchinae</taxon>
        <taxon>Bruchini</taxon>
        <taxon>Acanthoscelides</taxon>
    </lineage>
</organism>
<dbReference type="InterPro" id="IPR013201">
    <property type="entry name" value="Prot_inhib_I29"/>
</dbReference>
<evidence type="ECO:0000313" key="10">
    <source>
        <dbReference type="EMBL" id="CAH2015340.1"/>
    </source>
</evidence>